<dbReference type="CDD" id="cd11065">
    <property type="entry name" value="CYP64-like"/>
    <property type="match status" value="1"/>
</dbReference>
<evidence type="ECO:0000256" key="3">
    <source>
        <dbReference type="ARBA" id="ARBA00005179"/>
    </source>
</evidence>
<dbReference type="InterPro" id="IPR017972">
    <property type="entry name" value="Cyt_P450_CS"/>
</dbReference>
<dbReference type="PRINTS" id="PR00385">
    <property type="entry name" value="P450"/>
</dbReference>
<keyword evidence="6 15" id="KW-0812">Transmembrane</keyword>
<comment type="similarity">
    <text evidence="4 14">Belongs to the cytochrome P450 family.</text>
</comment>
<dbReference type="STRING" id="92696.A0A4R0R510"/>
<dbReference type="InterPro" id="IPR036396">
    <property type="entry name" value="Cyt_P450_sf"/>
</dbReference>
<evidence type="ECO:0000256" key="5">
    <source>
        <dbReference type="ARBA" id="ARBA00022617"/>
    </source>
</evidence>
<evidence type="ECO:0000256" key="7">
    <source>
        <dbReference type="ARBA" id="ARBA00022723"/>
    </source>
</evidence>
<dbReference type="SUPFAM" id="SSF48264">
    <property type="entry name" value="Cytochrome P450"/>
    <property type="match status" value="1"/>
</dbReference>
<dbReference type="PANTHER" id="PTHR46300">
    <property type="entry name" value="P450, PUTATIVE (EUROFUNG)-RELATED-RELATED"/>
    <property type="match status" value="1"/>
</dbReference>
<dbReference type="GO" id="GO:0016705">
    <property type="term" value="F:oxidoreductase activity, acting on paired donors, with incorporation or reduction of molecular oxygen"/>
    <property type="evidence" value="ECO:0007669"/>
    <property type="project" value="InterPro"/>
</dbReference>
<evidence type="ECO:0000256" key="14">
    <source>
        <dbReference type="RuleBase" id="RU000461"/>
    </source>
</evidence>
<dbReference type="GO" id="GO:0016020">
    <property type="term" value="C:membrane"/>
    <property type="evidence" value="ECO:0007669"/>
    <property type="project" value="UniProtKB-SubCell"/>
</dbReference>
<evidence type="ECO:0000256" key="10">
    <source>
        <dbReference type="ARBA" id="ARBA00023004"/>
    </source>
</evidence>
<name>A0A4R0R510_9APHY</name>
<organism evidence="16 17">
    <name type="scientific">Steccherinum ochraceum</name>
    <dbReference type="NCBI Taxonomy" id="92696"/>
    <lineage>
        <taxon>Eukaryota</taxon>
        <taxon>Fungi</taxon>
        <taxon>Dikarya</taxon>
        <taxon>Basidiomycota</taxon>
        <taxon>Agaricomycotina</taxon>
        <taxon>Agaricomycetes</taxon>
        <taxon>Polyporales</taxon>
        <taxon>Steccherinaceae</taxon>
        <taxon>Steccherinum</taxon>
    </lineage>
</organism>
<dbReference type="EMBL" id="RWJN01000372">
    <property type="protein sequence ID" value="TCD62441.1"/>
    <property type="molecule type" value="Genomic_DNA"/>
</dbReference>
<dbReference type="GO" id="GO:0005506">
    <property type="term" value="F:iron ion binding"/>
    <property type="evidence" value="ECO:0007669"/>
    <property type="project" value="InterPro"/>
</dbReference>
<dbReference type="Pfam" id="PF00067">
    <property type="entry name" value="p450"/>
    <property type="match status" value="2"/>
</dbReference>
<keyword evidence="8 15" id="KW-1133">Transmembrane helix</keyword>
<dbReference type="InterPro" id="IPR050364">
    <property type="entry name" value="Cytochrome_P450_fung"/>
</dbReference>
<reference evidence="16 17" key="1">
    <citation type="submission" date="2018-11" db="EMBL/GenBank/DDBJ databases">
        <title>Genome assembly of Steccherinum ochraceum LE-BIN_3174, the white-rot fungus of the Steccherinaceae family (The Residual Polyporoid clade, Polyporales, Basidiomycota).</title>
        <authorList>
            <person name="Fedorova T.V."/>
            <person name="Glazunova O.A."/>
            <person name="Landesman E.O."/>
            <person name="Moiseenko K.V."/>
            <person name="Psurtseva N.V."/>
            <person name="Savinova O.S."/>
            <person name="Shakhova N.V."/>
            <person name="Tyazhelova T.V."/>
            <person name="Vasina D.V."/>
        </authorList>
    </citation>
    <scope>NUCLEOTIDE SEQUENCE [LARGE SCALE GENOMIC DNA]</scope>
    <source>
        <strain evidence="16 17">LE-BIN_3174</strain>
    </source>
</reference>
<evidence type="ECO:0000313" key="17">
    <source>
        <dbReference type="Proteomes" id="UP000292702"/>
    </source>
</evidence>
<evidence type="ECO:0000256" key="9">
    <source>
        <dbReference type="ARBA" id="ARBA00023002"/>
    </source>
</evidence>
<comment type="pathway">
    <text evidence="3">Secondary metabolite biosynthesis.</text>
</comment>
<keyword evidence="12 15" id="KW-0472">Membrane</keyword>
<dbReference type="GO" id="GO:0020037">
    <property type="term" value="F:heme binding"/>
    <property type="evidence" value="ECO:0007669"/>
    <property type="project" value="InterPro"/>
</dbReference>
<dbReference type="Gene3D" id="1.10.630.10">
    <property type="entry name" value="Cytochrome P450"/>
    <property type="match status" value="1"/>
</dbReference>
<dbReference type="PRINTS" id="PR00463">
    <property type="entry name" value="EP450I"/>
</dbReference>
<keyword evidence="5 13" id="KW-0349">Heme</keyword>
<keyword evidence="17" id="KW-1185">Reference proteome</keyword>
<keyword evidence="7 13" id="KW-0479">Metal-binding</keyword>
<dbReference type="AlphaFoldDB" id="A0A4R0R510"/>
<dbReference type="PROSITE" id="PS00086">
    <property type="entry name" value="CYTOCHROME_P450"/>
    <property type="match status" value="1"/>
</dbReference>
<evidence type="ECO:0000256" key="12">
    <source>
        <dbReference type="ARBA" id="ARBA00023136"/>
    </source>
</evidence>
<evidence type="ECO:0000256" key="2">
    <source>
        <dbReference type="ARBA" id="ARBA00004167"/>
    </source>
</evidence>
<evidence type="ECO:0000256" key="8">
    <source>
        <dbReference type="ARBA" id="ARBA00022989"/>
    </source>
</evidence>
<comment type="cofactor">
    <cofactor evidence="1 13">
        <name>heme</name>
        <dbReference type="ChEBI" id="CHEBI:30413"/>
    </cofactor>
</comment>
<protein>
    <recommendedName>
        <fullName evidence="18">Cytochrome P450</fullName>
    </recommendedName>
</protein>
<dbReference type="PANTHER" id="PTHR46300:SF7">
    <property type="entry name" value="P450, PUTATIVE (EUROFUNG)-RELATED"/>
    <property type="match status" value="1"/>
</dbReference>
<keyword evidence="10 13" id="KW-0408">Iron</keyword>
<comment type="subcellular location">
    <subcellularLocation>
        <location evidence="2">Membrane</location>
        <topology evidence="2">Single-pass membrane protein</topology>
    </subcellularLocation>
</comment>
<keyword evidence="11 14" id="KW-0503">Monooxygenase</keyword>
<evidence type="ECO:0008006" key="18">
    <source>
        <dbReference type="Google" id="ProtNLM"/>
    </source>
</evidence>
<evidence type="ECO:0000313" key="16">
    <source>
        <dbReference type="EMBL" id="TCD62441.1"/>
    </source>
</evidence>
<feature type="transmembrane region" description="Helical" evidence="15">
    <location>
        <begin position="12"/>
        <end position="33"/>
    </location>
</feature>
<dbReference type="Proteomes" id="UP000292702">
    <property type="component" value="Unassembled WGS sequence"/>
</dbReference>
<comment type="caution">
    <text evidence="16">The sequence shown here is derived from an EMBL/GenBank/DDBJ whole genome shotgun (WGS) entry which is preliminary data.</text>
</comment>
<evidence type="ECO:0000256" key="15">
    <source>
        <dbReference type="SAM" id="Phobius"/>
    </source>
</evidence>
<dbReference type="InterPro" id="IPR001128">
    <property type="entry name" value="Cyt_P450"/>
</dbReference>
<evidence type="ECO:0000256" key="11">
    <source>
        <dbReference type="ARBA" id="ARBA00023033"/>
    </source>
</evidence>
<accession>A0A4R0R510</accession>
<evidence type="ECO:0000256" key="13">
    <source>
        <dbReference type="PIRSR" id="PIRSR602401-1"/>
    </source>
</evidence>
<feature type="binding site" description="axial binding residue" evidence="13">
    <location>
        <position position="435"/>
    </location>
    <ligand>
        <name>heme</name>
        <dbReference type="ChEBI" id="CHEBI:30413"/>
    </ligand>
    <ligandPart>
        <name>Fe</name>
        <dbReference type="ChEBI" id="CHEBI:18248"/>
    </ligandPart>
</feature>
<gene>
    <name evidence="16" type="ORF">EIP91_006903</name>
</gene>
<keyword evidence="9 14" id="KW-0560">Oxidoreductase</keyword>
<evidence type="ECO:0000256" key="4">
    <source>
        <dbReference type="ARBA" id="ARBA00010617"/>
    </source>
</evidence>
<proteinExistence type="inferred from homology"/>
<dbReference type="OrthoDB" id="2789670at2759"/>
<dbReference type="GO" id="GO:0004497">
    <property type="term" value="F:monooxygenase activity"/>
    <property type="evidence" value="ECO:0007669"/>
    <property type="project" value="UniProtKB-KW"/>
</dbReference>
<evidence type="ECO:0000256" key="6">
    <source>
        <dbReference type="ARBA" id="ARBA00022692"/>
    </source>
</evidence>
<dbReference type="InterPro" id="IPR002401">
    <property type="entry name" value="Cyt_P450_E_grp-I"/>
</dbReference>
<evidence type="ECO:0000256" key="1">
    <source>
        <dbReference type="ARBA" id="ARBA00001971"/>
    </source>
</evidence>
<sequence length="507" mass="57309">MNKTEQQQSHGGIFPAYAAAVALVLIVICHLTLTRRRSSFPLPPGPKPLPFVGNALELPREYQERTFLAWGRQYGDLVHARFLRTSVIVVNSLQVARDLMEQRSANYSDRPRFALLGELLGLGDTLPLLPYGDRFRRSYHPLLRRELSVLLKSLVSEPDAYGTHFFQYAAATVMEIAYGHRVTSENDAYVDISERGMRAAAASGSAGSMLIDVFPILQHYPTWMPGSGFKIKHLQTRAMLREMLDWQYDIVKNTLKSGGVKNSSFAANLLEEHFRHGDLSPEDDRDIRGASGTLYGASTESMVSVMRTFILAMVLHPEVLKKAQTEMDKVVGRGRLPDWEDRESLPYLVSVIKEVYRWNVPVPLAVPHAVTRDDVYREFKIPAQSMVIGNIWGMSQDEDYYPEPEKFDPDRFLDMDEDDAADPKNIIFGFGRRICPGKDFADTSLFIVIASIIATMDISKAVDWRGREITPAVEYTSGFARRPKDFVCKIVPRSERARRLIESAEAE</sequence>